<dbReference type="OrthoDB" id="6299121at2759"/>
<protein>
    <submittedName>
        <fullName evidence="1 3">Uncharacterized protein</fullName>
    </submittedName>
</protein>
<sequence length="190" mass="21864">MRIHAALTTDISPKDLQQLIVSMRHLDKTLGTLDRATTEAIIKRVHKPDDLFVNLSPEAIEEVLSKTKAVVARNKLPKTRRKMTDSWFKGMKKDGARKKRKSPSNKHRGYCQPYSFGCYFFPIEYPCVEFDCEPVPEVYQPVEEGYPPQSDLYPNFVPEYHPVDSLEPSVRHSILKYMPNIPPELADALF</sequence>
<organism evidence="3">
    <name type="scientific">Rodentolepis nana</name>
    <name type="common">Dwarf tapeworm</name>
    <name type="synonym">Hymenolepis nana</name>
    <dbReference type="NCBI Taxonomy" id="102285"/>
    <lineage>
        <taxon>Eukaryota</taxon>
        <taxon>Metazoa</taxon>
        <taxon>Spiralia</taxon>
        <taxon>Lophotrochozoa</taxon>
        <taxon>Platyhelminthes</taxon>
        <taxon>Cestoda</taxon>
        <taxon>Eucestoda</taxon>
        <taxon>Cyclophyllidea</taxon>
        <taxon>Hymenolepididae</taxon>
        <taxon>Rodentolepis</taxon>
    </lineage>
</organism>
<evidence type="ECO:0000313" key="1">
    <source>
        <dbReference type="EMBL" id="VDO02792.1"/>
    </source>
</evidence>
<evidence type="ECO:0000313" key="2">
    <source>
        <dbReference type="Proteomes" id="UP000278807"/>
    </source>
</evidence>
<reference evidence="1 2" key="2">
    <citation type="submission" date="2018-11" db="EMBL/GenBank/DDBJ databases">
        <authorList>
            <consortium name="Pathogen Informatics"/>
        </authorList>
    </citation>
    <scope>NUCLEOTIDE SEQUENCE [LARGE SCALE GENOMIC DNA]</scope>
</reference>
<accession>A0A0R3TIP5</accession>
<gene>
    <name evidence="1" type="ORF">HNAJ_LOCUS6932</name>
</gene>
<dbReference type="EMBL" id="UZAE01009136">
    <property type="protein sequence ID" value="VDO02792.1"/>
    <property type="molecule type" value="Genomic_DNA"/>
</dbReference>
<dbReference type="AlphaFoldDB" id="A0A0R3TIP5"/>
<proteinExistence type="predicted"/>
<evidence type="ECO:0000313" key="3">
    <source>
        <dbReference type="WBParaSite" id="HNAJ_0000693601-mRNA-1"/>
    </source>
</evidence>
<dbReference type="WBParaSite" id="HNAJ_0000693601-mRNA-1">
    <property type="protein sequence ID" value="HNAJ_0000693601-mRNA-1"/>
    <property type="gene ID" value="HNAJ_0000693601"/>
</dbReference>
<name>A0A0R3TIP5_RODNA</name>
<dbReference type="Proteomes" id="UP000278807">
    <property type="component" value="Unassembled WGS sequence"/>
</dbReference>
<keyword evidence="2" id="KW-1185">Reference proteome</keyword>
<reference evidence="3" key="1">
    <citation type="submission" date="2017-02" db="UniProtKB">
        <authorList>
            <consortium name="WormBaseParasite"/>
        </authorList>
    </citation>
    <scope>IDENTIFICATION</scope>
</reference>